<keyword evidence="5" id="KW-1185">Reference proteome</keyword>
<dbReference type="SMART" id="SM00448">
    <property type="entry name" value="REC"/>
    <property type="match status" value="1"/>
</dbReference>
<dbReference type="InterPro" id="IPR050595">
    <property type="entry name" value="Bact_response_regulator"/>
</dbReference>
<dbReference type="RefSeq" id="WP_146269350.1">
    <property type="nucleotide sequence ID" value="NZ_VOEI01000001.1"/>
</dbReference>
<feature type="modified residue" description="4-aspartylphosphate" evidence="2">
    <location>
        <position position="53"/>
    </location>
</feature>
<organism evidence="4 5">
    <name type="scientific">Mucilaginibacter achroorhodeus</name>
    <dbReference type="NCBI Taxonomy" id="2599294"/>
    <lineage>
        <taxon>Bacteria</taxon>
        <taxon>Pseudomonadati</taxon>
        <taxon>Bacteroidota</taxon>
        <taxon>Sphingobacteriia</taxon>
        <taxon>Sphingobacteriales</taxon>
        <taxon>Sphingobacteriaceae</taxon>
        <taxon>Mucilaginibacter</taxon>
    </lineage>
</organism>
<dbReference type="Pfam" id="PF00072">
    <property type="entry name" value="Response_reg"/>
    <property type="match status" value="1"/>
</dbReference>
<dbReference type="SUPFAM" id="SSF52172">
    <property type="entry name" value="CheY-like"/>
    <property type="match status" value="1"/>
</dbReference>
<dbReference type="GO" id="GO:0000160">
    <property type="term" value="P:phosphorelay signal transduction system"/>
    <property type="evidence" value="ECO:0007669"/>
    <property type="project" value="InterPro"/>
</dbReference>
<comment type="caution">
    <text evidence="4">The sequence shown here is derived from an EMBL/GenBank/DDBJ whole genome shotgun (WGS) entry which is preliminary data.</text>
</comment>
<gene>
    <name evidence="4" type="ORF">FPZ42_04895</name>
</gene>
<dbReference type="InterPro" id="IPR011006">
    <property type="entry name" value="CheY-like_superfamily"/>
</dbReference>
<evidence type="ECO:0000313" key="5">
    <source>
        <dbReference type="Proteomes" id="UP000318010"/>
    </source>
</evidence>
<dbReference type="EMBL" id="VOEI01000001">
    <property type="protein sequence ID" value="TWR28556.1"/>
    <property type="molecule type" value="Genomic_DNA"/>
</dbReference>
<dbReference type="Proteomes" id="UP000318010">
    <property type="component" value="Unassembled WGS sequence"/>
</dbReference>
<name>A0A563UB58_9SPHI</name>
<dbReference type="OrthoDB" id="9789181at2"/>
<dbReference type="InterPro" id="IPR001789">
    <property type="entry name" value="Sig_transdc_resp-reg_receiver"/>
</dbReference>
<dbReference type="PANTHER" id="PTHR44591:SF3">
    <property type="entry name" value="RESPONSE REGULATORY DOMAIN-CONTAINING PROTEIN"/>
    <property type="match status" value="1"/>
</dbReference>
<dbReference type="AlphaFoldDB" id="A0A563UB58"/>
<evidence type="ECO:0000256" key="1">
    <source>
        <dbReference type="ARBA" id="ARBA00022553"/>
    </source>
</evidence>
<evidence type="ECO:0000256" key="2">
    <source>
        <dbReference type="PROSITE-ProRule" id="PRU00169"/>
    </source>
</evidence>
<proteinExistence type="predicted"/>
<reference evidence="4 5" key="1">
    <citation type="submission" date="2019-07" db="EMBL/GenBank/DDBJ databases">
        <authorList>
            <person name="Kim J."/>
        </authorList>
    </citation>
    <scope>NUCLEOTIDE SEQUENCE [LARGE SCALE GENOMIC DNA]</scope>
    <source>
        <strain evidence="4 5">MJ1a</strain>
    </source>
</reference>
<feature type="domain" description="Response regulatory" evidence="3">
    <location>
        <begin position="4"/>
        <end position="118"/>
    </location>
</feature>
<evidence type="ECO:0000259" key="3">
    <source>
        <dbReference type="PROSITE" id="PS50110"/>
    </source>
</evidence>
<dbReference type="PROSITE" id="PS50110">
    <property type="entry name" value="RESPONSE_REGULATORY"/>
    <property type="match status" value="1"/>
</dbReference>
<dbReference type="PANTHER" id="PTHR44591">
    <property type="entry name" value="STRESS RESPONSE REGULATOR PROTEIN 1"/>
    <property type="match status" value="1"/>
</dbReference>
<dbReference type="Gene3D" id="3.40.50.2300">
    <property type="match status" value="1"/>
</dbReference>
<sequence length="124" mass="13389">MPNKILICDDDEGILDLLELVLTDEGYSVVAELNSVKVSNLIQKEHPDLIILDLWMPVTSGDQILKTIRNTPAISELPVIVISASNDGKAIAQEAGATAFISKPFDIDEMTGKVNEILSSAQAK</sequence>
<keyword evidence="1 2" id="KW-0597">Phosphoprotein</keyword>
<evidence type="ECO:0000313" key="4">
    <source>
        <dbReference type="EMBL" id="TWR28556.1"/>
    </source>
</evidence>
<accession>A0A563UB58</accession>
<protein>
    <submittedName>
        <fullName evidence="4">Response regulator</fullName>
    </submittedName>
</protein>